<organism evidence="1 2">
    <name type="scientific">Pycnococcus provasolii</name>
    <dbReference type="NCBI Taxonomy" id="41880"/>
    <lineage>
        <taxon>Eukaryota</taxon>
        <taxon>Viridiplantae</taxon>
        <taxon>Chlorophyta</taxon>
        <taxon>Pseudoscourfieldiophyceae</taxon>
        <taxon>Pseudoscourfieldiales</taxon>
        <taxon>Pycnococcaceae</taxon>
        <taxon>Pycnococcus</taxon>
    </lineage>
</organism>
<sequence>MPVTVTPPMMTMLKHNPWAFHFKGRDLQKDAALWDSAIKEARSLLDEASQLAEQQTRAELEEAFETDFVDEMSADSASTSRRGVEVSEMTEEEASEMLYSIWLKHGANEVQASRLVEESPKEGRYASPRRIERKLVRLSRILPACKLAVMALADMRILYQPSSAILATLIELMKWFDADTAMAMMQEEPRLATELRAGGGSGGDYDSGAPTLEAMVLETCEALRGIGGSAAASDAAVFFALSEEPSLIIKLPPLRDSCLSWRSRDIAEFPMDLQNSIAWAMRMKHAT</sequence>
<comment type="caution">
    <text evidence="1">The sequence shown here is derived from an EMBL/GenBank/DDBJ whole genome shotgun (WGS) entry which is preliminary data.</text>
</comment>
<dbReference type="EMBL" id="BNJQ01000009">
    <property type="protein sequence ID" value="GHP05010.1"/>
    <property type="molecule type" value="Genomic_DNA"/>
</dbReference>
<accession>A0A830HGX8</accession>
<protein>
    <submittedName>
        <fullName evidence="1">Uncharacterized protein</fullName>
    </submittedName>
</protein>
<reference evidence="1" key="1">
    <citation type="submission" date="2020-10" db="EMBL/GenBank/DDBJ databases">
        <title>Unveiling of a novel bifunctional photoreceptor, Dualchrome1, isolated from a cosmopolitan green alga.</title>
        <authorList>
            <person name="Suzuki S."/>
            <person name="Kawachi M."/>
        </authorList>
    </citation>
    <scope>NUCLEOTIDE SEQUENCE</scope>
    <source>
        <strain evidence="1">NIES 2893</strain>
    </source>
</reference>
<proteinExistence type="predicted"/>
<dbReference type="AlphaFoldDB" id="A0A830HGX8"/>
<keyword evidence="2" id="KW-1185">Reference proteome</keyword>
<dbReference type="Proteomes" id="UP000660262">
    <property type="component" value="Unassembled WGS sequence"/>
</dbReference>
<evidence type="ECO:0000313" key="1">
    <source>
        <dbReference type="EMBL" id="GHP05010.1"/>
    </source>
</evidence>
<name>A0A830HGX8_9CHLO</name>
<gene>
    <name evidence="1" type="ORF">PPROV_000376200</name>
</gene>
<evidence type="ECO:0000313" key="2">
    <source>
        <dbReference type="Proteomes" id="UP000660262"/>
    </source>
</evidence>